<feature type="compositionally biased region" description="Polar residues" evidence="2">
    <location>
        <begin position="398"/>
        <end position="419"/>
    </location>
</feature>
<feature type="compositionally biased region" description="Basic residues" evidence="2">
    <location>
        <begin position="1"/>
        <end position="15"/>
    </location>
</feature>
<sequence>MDKKRKDQKKRHRKTNSGALATSSAQNSRVGGQASGSYPIQNSNSNFKIHGISFGLFDKLNPSKVDQKNTFDCQGETKSITGGQRGGDKKMIPEGHVDGNGNEQSSANLSTTANFVFGNTGSASCLYTDVSHNLSGSTFVFGEAGAFAGRYGVGGETMNTSDSQSVDDNGTTPGRQKNTITGQSGCDGDAKQTSTDTQVNDLRFNRNTSYCEVFADAKQTTDGDLGGVDNNKNPTDNRAHCQLGGGDDKHTTNSQGLNNNNKNSTDGQDGGIDTKNITDGQIGSGDDNNYTSHYQGDGGRDNEKKNTLGGSVKNKNIICDYRDGVNGKSADVQVGGGDHSRKLSCGDKRNTSYAQGGDSHNGKSTGGQGSGGVQSKKAPGGPVGCGQSNKLSDGQDGNGHSSQSFDDQGWGSCSENASGGQSGGGRCKNTTDSEEFSNEDKGTNSKSFDEDDEHSGIKGSPTKQSPKSFDKKKKRRTKDSCDIHKSKEAAFYCPENSRYICTTCILDDRNVEADVIHKHRERVEDDLKHMKLGIEKQMRKCKSNIESLHHDQQEIRKSTANINTRVDEQVKRLSSKIKSIGEDIKNYNGEASDKNNEQINKHSQKLKACKSELEFILTRIKNSIASTSVRNMTESLRKLQKEIENQEEQGTLLEFPELQKVEFSEAELDEFRITSLMDMLGTLVIYKSSLWADLSRNNFDEIEKVEIYSSEEKNEESVGLIEEPQVIDDTAKEKVERVNREEIKGLVRYEVTNQIQELLQSRDGYIMMQELLNNENGRRLLAEVLGTERGSMFIKEFLITEYNQTLLKGLMSAESGQVGLKSFFYTPFGKTYFNKFVACEQGFALMSAFLNTETGVRLIFQFLVTEKGLSLVENILPTQYVLPLVSKFIPSEVGKSLVEQFISNPDGISLLKNFLLTLNGRQLIKEFLPNQVGRILVKEFLIGGVGRNLLKQILTEQFGLSLIKEFIITSPQGKALLQDLLNTTVGLSEIRKWVPSNTGNVLLRQTLKTDQGLALVREFLDTNIGRALLKERLDADRPTYIENIEMLNVQSLPWLIEYKPGNTNLSIILRLAMSESDYYLNWVLVNFSLILENNINDEESIRLENIRYRFKPGSAYMWSDVIPLTVLDNPKNGYLNESGKDTVTVCVDLISYNTTKHN</sequence>
<feature type="region of interest" description="Disordered" evidence="2">
    <location>
        <begin position="158"/>
        <end position="200"/>
    </location>
</feature>
<dbReference type="InterPro" id="IPR008974">
    <property type="entry name" value="TRAF-like"/>
</dbReference>
<gene>
    <name evidence="4" type="ORF">SNE40_016153</name>
</gene>
<comment type="caution">
    <text evidence="4">The sequence shown here is derived from an EMBL/GenBank/DDBJ whole genome shotgun (WGS) entry which is preliminary data.</text>
</comment>
<keyword evidence="1" id="KW-0479">Metal-binding</keyword>
<dbReference type="SUPFAM" id="SSF49599">
    <property type="entry name" value="TRAF domain-like"/>
    <property type="match status" value="1"/>
</dbReference>
<feature type="region of interest" description="Disordered" evidence="2">
    <location>
        <begin position="68"/>
        <end position="106"/>
    </location>
</feature>
<feature type="compositionally biased region" description="Basic and acidic residues" evidence="2">
    <location>
        <begin position="338"/>
        <end position="350"/>
    </location>
</feature>
<proteinExistence type="predicted"/>
<keyword evidence="1" id="KW-0863">Zinc-finger</keyword>
<accession>A0AAN8J887</accession>
<feature type="compositionally biased region" description="Basic and acidic residues" evidence="2">
    <location>
        <begin position="86"/>
        <end position="97"/>
    </location>
</feature>
<protein>
    <recommendedName>
        <fullName evidence="3">B box-type domain-containing protein</fullName>
    </recommendedName>
</protein>
<feature type="region of interest" description="Disordered" evidence="2">
    <location>
        <begin position="1"/>
        <end position="39"/>
    </location>
</feature>
<feature type="compositionally biased region" description="Polar residues" evidence="2">
    <location>
        <begin position="158"/>
        <end position="184"/>
    </location>
</feature>
<feature type="domain" description="B box-type" evidence="3">
    <location>
        <begin position="476"/>
        <end position="504"/>
    </location>
</feature>
<dbReference type="InterPro" id="IPR000315">
    <property type="entry name" value="Znf_B-box"/>
</dbReference>
<keyword evidence="1" id="KW-0862">Zinc</keyword>
<feature type="compositionally biased region" description="Polar residues" evidence="2">
    <location>
        <begin position="191"/>
        <end position="200"/>
    </location>
</feature>
<name>A0AAN8J887_PATCE</name>
<dbReference type="AlphaFoldDB" id="A0AAN8J887"/>
<evidence type="ECO:0000256" key="1">
    <source>
        <dbReference type="PROSITE-ProRule" id="PRU00024"/>
    </source>
</evidence>
<feature type="compositionally biased region" description="Polar residues" evidence="2">
    <location>
        <begin position="68"/>
        <end position="82"/>
    </location>
</feature>
<evidence type="ECO:0000256" key="2">
    <source>
        <dbReference type="SAM" id="MobiDB-lite"/>
    </source>
</evidence>
<evidence type="ECO:0000259" key="3">
    <source>
        <dbReference type="PROSITE" id="PS50119"/>
    </source>
</evidence>
<feature type="compositionally biased region" description="Polar residues" evidence="2">
    <location>
        <begin position="275"/>
        <end position="294"/>
    </location>
</feature>
<feature type="region of interest" description="Disordered" evidence="2">
    <location>
        <begin position="221"/>
        <end position="311"/>
    </location>
</feature>
<feature type="compositionally biased region" description="Polar residues" evidence="2">
    <location>
        <begin position="16"/>
        <end position="39"/>
    </location>
</feature>
<dbReference type="SUPFAM" id="SSF57845">
    <property type="entry name" value="B-box zinc-binding domain"/>
    <property type="match status" value="1"/>
</dbReference>
<evidence type="ECO:0000313" key="5">
    <source>
        <dbReference type="Proteomes" id="UP001347796"/>
    </source>
</evidence>
<dbReference type="Gene3D" id="2.60.210.10">
    <property type="entry name" value="Apoptosis, Tumor Necrosis Factor Receptor Associated Protein 2, Chain A"/>
    <property type="match status" value="1"/>
</dbReference>
<evidence type="ECO:0000313" key="4">
    <source>
        <dbReference type="EMBL" id="KAK6172517.1"/>
    </source>
</evidence>
<keyword evidence="5" id="KW-1185">Reference proteome</keyword>
<dbReference type="EMBL" id="JAZGQO010000011">
    <property type="protein sequence ID" value="KAK6172517.1"/>
    <property type="molecule type" value="Genomic_DNA"/>
</dbReference>
<organism evidence="4 5">
    <name type="scientific">Patella caerulea</name>
    <name type="common">Rayed Mediterranean limpet</name>
    <dbReference type="NCBI Taxonomy" id="87958"/>
    <lineage>
        <taxon>Eukaryota</taxon>
        <taxon>Metazoa</taxon>
        <taxon>Spiralia</taxon>
        <taxon>Lophotrochozoa</taxon>
        <taxon>Mollusca</taxon>
        <taxon>Gastropoda</taxon>
        <taxon>Patellogastropoda</taxon>
        <taxon>Patelloidea</taxon>
        <taxon>Patellidae</taxon>
        <taxon>Patella</taxon>
    </lineage>
</organism>
<dbReference type="PROSITE" id="PS50119">
    <property type="entry name" value="ZF_BBOX"/>
    <property type="match status" value="1"/>
</dbReference>
<feature type="region of interest" description="Disordered" evidence="2">
    <location>
        <begin position="330"/>
        <end position="480"/>
    </location>
</feature>
<reference evidence="4 5" key="1">
    <citation type="submission" date="2024-01" db="EMBL/GenBank/DDBJ databases">
        <title>The genome of the rayed Mediterranean limpet Patella caerulea (Linnaeus, 1758).</title>
        <authorList>
            <person name="Anh-Thu Weber A."/>
            <person name="Halstead-Nussloch G."/>
        </authorList>
    </citation>
    <scope>NUCLEOTIDE SEQUENCE [LARGE SCALE GENOMIC DNA]</scope>
    <source>
        <strain evidence="4">AATW-2023a</strain>
        <tissue evidence="4">Whole specimen</tissue>
    </source>
</reference>
<dbReference type="GO" id="GO:0008270">
    <property type="term" value="F:zinc ion binding"/>
    <property type="evidence" value="ECO:0007669"/>
    <property type="project" value="UniProtKB-KW"/>
</dbReference>
<dbReference type="Proteomes" id="UP001347796">
    <property type="component" value="Unassembled WGS sequence"/>
</dbReference>